<comment type="caution">
    <text evidence="1">The sequence shown here is derived from an EMBL/GenBank/DDBJ whole genome shotgun (WGS) entry which is preliminary data.</text>
</comment>
<proteinExistence type="predicted"/>
<organism evidence="1">
    <name type="scientific">Picea glauca</name>
    <name type="common">White spruce</name>
    <name type="synonym">Pinus glauca</name>
    <dbReference type="NCBI Taxonomy" id="3330"/>
    <lineage>
        <taxon>Eukaryota</taxon>
        <taxon>Viridiplantae</taxon>
        <taxon>Streptophyta</taxon>
        <taxon>Embryophyta</taxon>
        <taxon>Tracheophyta</taxon>
        <taxon>Spermatophyta</taxon>
        <taxon>Pinopsida</taxon>
        <taxon>Pinidae</taxon>
        <taxon>Conifers I</taxon>
        <taxon>Pinales</taxon>
        <taxon>Pinaceae</taxon>
        <taxon>Picea</taxon>
    </lineage>
</organism>
<name>A0A101M465_PICGL</name>
<evidence type="ECO:0000313" key="1">
    <source>
        <dbReference type="EMBL" id="KUM50574.1"/>
    </source>
</evidence>
<reference evidence="1" key="1">
    <citation type="journal article" date="2015" name="Genome Biol. Evol.">
        <title>Organellar Genomes of White Spruce (Picea glauca): Assembly and Annotation.</title>
        <authorList>
            <person name="Jackman S.D."/>
            <person name="Warren R.L."/>
            <person name="Gibb E.A."/>
            <person name="Vandervalk B.P."/>
            <person name="Mohamadi H."/>
            <person name="Chu J."/>
            <person name="Raymond A."/>
            <person name="Pleasance S."/>
            <person name="Coope R."/>
            <person name="Wildung M.R."/>
            <person name="Ritland C.E."/>
            <person name="Bousquet J."/>
            <person name="Jones S.J."/>
            <person name="Bohlmann J."/>
            <person name="Birol I."/>
        </authorList>
    </citation>
    <scope>NUCLEOTIDE SEQUENCE [LARGE SCALE GENOMIC DNA]</scope>
    <source>
        <tissue evidence="1">Flushing bud</tissue>
    </source>
</reference>
<gene>
    <name evidence="1" type="ORF">ABT39_MTgene418</name>
</gene>
<sequence>MTQSLFLFPVHRNSNNVFPSHLCCKRKNLCISGQIRCKSDPNALFLVALFLVDYLSRSSGSWSREPFIFLLVIGFVNP</sequence>
<protein>
    <submittedName>
        <fullName evidence="1">Uncharacterized protein</fullName>
    </submittedName>
</protein>
<keyword evidence="1" id="KW-0496">Mitochondrion</keyword>
<geneLocation type="mitochondrion" evidence="1"/>
<accession>A0A101M465</accession>
<dbReference type="AlphaFoldDB" id="A0A101M465"/>
<dbReference type="EMBL" id="LKAM01000001">
    <property type="protein sequence ID" value="KUM50574.1"/>
    <property type="molecule type" value="Genomic_DNA"/>
</dbReference>